<proteinExistence type="predicted"/>
<reference evidence="1" key="1">
    <citation type="submission" date="2023-07" db="EMBL/GenBank/DDBJ databases">
        <authorList>
            <consortium name="CYATHOMIX"/>
        </authorList>
    </citation>
    <scope>NUCLEOTIDE SEQUENCE</scope>
    <source>
        <strain evidence="1">N/A</strain>
    </source>
</reference>
<keyword evidence="2" id="KW-1185">Reference proteome</keyword>
<comment type="caution">
    <text evidence="1">The sequence shown here is derived from an EMBL/GenBank/DDBJ whole genome shotgun (WGS) entry which is preliminary data.</text>
</comment>
<dbReference type="EMBL" id="CATQJL010000001">
    <property type="protein sequence ID" value="CAJ0591547.1"/>
    <property type="molecule type" value="Genomic_DNA"/>
</dbReference>
<sequence>MDPDLYWSLKHHFECKIQVCTNGLKPNLRIDPELEKLARKCIKFGSLEDGEYVELNYDELISLECSSKIVTYTPGDNALNNAVDKALSSKNYERELKKGPDSFGCCQPDIGVRGVKTIYCFFNLWSEPRVRNSSDWQCPKDKKV</sequence>
<organism evidence="1 2">
    <name type="scientific">Cylicocyclus nassatus</name>
    <name type="common">Nematode worm</name>
    <dbReference type="NCBI Taxonomy" id="53992"/>
    <lineage>
        <taxon>Eukaryota</taxon>
        <taxon>Metazoa</taxon>
        <taxon>Ecdysozoa</taxon>
        <taxon>Nematoda</taxon>
        <taxon>Chromadorea</taxon>
        <taxon>Rhabditida</taxon>
        <taxon>Rhabditina</taxon>
        <taxon>Rhabditomorpha</taxon>
        <taxon>Strongyloidea</taxon>
        <taxon>Strongylidae</taxon>
        <taxon>Cylicocyclus</taxon>
    </lineage>
</organism>
<protein>
    <submittedName>
        <fullName evidence="1">Uncharacterized protein</fullName>
    </submittedName>
</protein>
<accession>A0AA36GEL5</accession>
<evidence type="ECO:0000313" key="2">
    <source>
        <dbReference type="Proteomes" id="UP001176961"/>
    </source>
</evidence>
<dbReference type="Proteomes" id="UP001176961">
    <property type="component" value="Unassembled WGS sequence"/>
</dbReference>
<dbReference type="AlphaFoldDB" id="A0AA36GEL5"/>
<name>A0AA36GEL5_CYLNA</name>
<gene>
    <name evidence="1" type="ORF">CYNAS_LOCUS3530</name>
</gene>
<evidence type="ECO:0000313" key="1">
    <source>
        <dbReference type="EMBL" id="CAJ0591547.1"/>
    </source>
</evidence>